<accession>A0ABS5QJS6</accession>
<proteinExistence type="predicted"/>
<organism evidence="2 3">
    <name type="scientific">Candidatus Vampirococcus lugosii</name>
    <dbReference type="NCBI Taxonomy" id="2789015"/>
    <lineage>
        <taxon>Bacteria</taxon>
        <taxon>Candidatus Absconditibacteriota</taxon>
        <taxon>Vampirococcus</taxon>
    </lineage>
</organism>
<protein>
    <submittedName>
        <fullName evidence="2">Uncharacterized protein</fullName>
    </submittedName>
</protein>
<keyword evidence="3" id="KW-1185">Reference proteome</keyword>
<evidence type="ECO:0000256" key="1">
    <source>
        <dbReference type="SAM" id="MobiDB-lite"/>
    </source>
</evidence>
<gene>
    <name evidence="2" type="ORF">VAMP_6n34</name>
</gene>
<feature type="region of interest" description="Disordered" evidence="1">
    <location>
        <begin position="296"/>
        <end position="328"/>
    </location>
</feature>
<name>A0ABS5QJS6_9BACT</name>
<feature type="compositionally biased region" description="Basic and acidic residues" evidence="1">
    <location>
        <begin position="315"/>
        <end position="328"/>
    </location>
</feature>
<comment type="caution">
    <text evidence="2">The sequence shown here is derived from an EMBL/GenBank/DDBJ whole genome shotgun (WGS) entry which is preliminary data.</text>
</comment>
<sequence>MGISFLFSISYGNNEYYNRLNSGEKLVVDIYISEGYNNVYRNSARRNNKGYIIHNYKRYEISYDQYKDQIIQNLNDAISDDNSDFENSIYLGILNRLGSGEYFSEDTEERGTYNNDDIGLDYSCIFPTGENNRPEGEGVEYCKDGCKPVPDAVQPSPKPKYPYWRYVDGNLDTECTWSCKEGYSKKGYGCVSGVEYELSNNVLSPDARVDIRVAGLKEDNALVCRSVHQHPNVPDAVNPTKCDNPPTNYVKVSEHKEGAGGIGSWVYKDSERRATIHYDKMIYDEGIQVQSHMYNESTGQKGSSGIIHSLGNDSSLDHNDDARTGNEDKYGCRGLTPVGEKVIKCGYGGCSDDLIDEDLHGGHIWAYLPSNTGNPNELGSCKWACKDGYKPDGNRCIPFEERKKLGGSGVQISSDTLTPDSNVNVVIHGLRPNNGWICQSVHAHPNVPDAVDPTRCDNPPTNYKKVSELVNNSNWRYDGLMYKTELKYNPNVHAEGIKLQYAAYTEGVGGIRGSARYSKIIKVSEQTSQPQPNNNGGDINIKLSSNELKPNSNVNLEINGIEKSSSWICQSVHAHPNVPDAIDPGRCSNPPTNYKKVSELKGSWVYQNGSLKTELKYNPNVHAEGIKLQYSIYDENTGKKGSSQVINVK</sequence>
<dbReference type="Proteomes" id="UP000680365">
    <property type="component" value="Unassembled WGS sequence"/>
</dbReference>
<evidence type="ECO:0000313" key="2">
    <source>
        <dbReference type="EMBL" id="MBS8121526.1"/>
    </source>
</evidence>
<dbReference type="EMBL" id="JAEDAM010000003">
    <property type="protein sequence ID" value="MBS8121526.1"/>
    <property type="molecule type" value="Genomic_DNA"/>
</dbReference>
<evidence type="ECO:0000313" key="3">
    <source>
        <dbReference type="Proteomes" id="UP000680365"/>
    </source>
</evidence>
<reference evidence="2 3" key="1">
    <citation type="journal article" date="2021" name="Nat. Commun.">
        <title>Reductive evolution and unique predatory mode in the CPR bacterium Vampirococcus lugosii.</title>
        <authorList>
            <person name="Moreira D."/>
            <person name="Zivanovic Y."/>
            <person name="Lopez-Archilla A.I."/>
            <person name="Iniesto M."/>
            <person name="Lopez-Garcia P."/>
        </authorList>
    </citation>
    <scope>NUCLEOTIDE SEQUENCE [LARGE SCALE GENOMIC DNA]</scope>
    <source>
        <strain evidence="2">Chiprana</strain>
    </source>
</reference>